<keyword evidence="3" id="KW-1185">Reference proteome</keyword>
<evidence type="ECO:0000256" key="1">
    <source>
        <dbReference type="SAM" id="MobiDB-lite"/>
    </source>
</evidence>
<evidence type="ECO:0000313" key="3">
    <source>
        <dbReference type="Proteomes" id="UP000239156"/>
    </source>
</evidence>
<protein>
    <submittedName>
        <fullName evidence="2">Uncharacterized protein</fullName>
    </submittedName>
</protein>
<evidence type="ECO:0000313" key="2">
    <source>
        <dbReference type="EMBL" id="POW02766.1"/>
    </source>
</evidence>
<organism evidence="2 3">
    <name type="scientific">Puccinia striiformis</name>
    <dbReference type="NCBI Taxonomy" id="27350"/>
    <lineage>
        <taxon>Eukaryota</taxon>
        <taxon>Fungi</taxon>
        <taxon>Dikarya</taxon>
        <taxon>Basidiomycota</taxon>
        <taxon>Pucciniomycotina</taxon>
        <taxon>Pucciniomycetes</taxon>
        <taxon>Pucciniales</taxon>
        <taxon>Pucciniaceae</taxon>
        <taxon>Puccinia</taxon>
    </lineage>
</organism>
<sequence>MLHRSDDLTGSFPHPTYPFGRRLSQPEETKMFNGAISSFVQLAVAINLIGTTTFATSMTRLVQECPGYQLGSREESFSSLPKQEHAWETDGIKTEAERPYRGSLRDRKQKQELKNKKKKDKKARNKQREETAVEIISTDGDVESHELVCLHGTDDPERKSSLTSHLSVKSPIPSKHDEKPLASSRTRLTDRDPDNDGQRDLERDNEIDTMHPAAKEISEGRRLKGTAEASEIFDSVEKDLEKRLKGFYTARIKFAFQPRETNQDGEIFPRVIKPLWAHAIHTEECARLLKACHEDIQRVPKTKNMDYVSLQYHQILGRALEILEPHLQTTNHQDHLPLPEMDGKMYEILQVLWNSDQNVFLGIEEILSARLSKYELHRRLIILTNQIIQKTAVENWKLISTSLATGGNKRRVIKFLSALKQNLQLDREFPETVTCFQSWLENPGILLDGLGRTKVDAGSLIMSVMGPFEYRRRFNFEILHRKSLNINLTFKPQTLPLAALEDLRIAERTNGVDVWNVSCFIQYLGLGGSKNFKDSTDNEIRFNFERILVLINCETYWYVPWSESADRAWLTKTYKEYYEQFSSHTIKGQDENVEAESDQRDQVIHFLREDSVIFYDQGIPLHVFTALNKLRLVNTKASVNFKTSISTERGATLTDWDTVFNSCPWKFNTFQKEFIHAWFDAN</sequence>
<dbReference type="VEuPathDB" id="FungiDB:PSHT_14419"/>
<comment type="caution">
    <text evidence="2">The sequence shown here is derived from an EMBL/GenBank/DDBJ whole genome shotgun (WGS) entry which is preliminary data.</text>
</comment>
<dbReference type="VEuPathDB" id="FungiDB:PSTT_11560"/>
<dbReference type="EMBL" id="PKSL01000136">
    <property type="protein sequence ID" value="POW02766.1"/>
    <property type="molecule type" value="Genomic_DNA"/>
</dbReference>
<feature type="region of interest" description="Disordered" evidence="1">
    <location>
        <begin position="152"/>
        <end position="209"/>
    </location>
</feature>
<proteinExistence type="predicted"/>
<feature type="compositionally biased region" description="Basic and acidic residues" evidence="1">
    <location>
        <begin position="187"/>
        <end position="209"/>
    </location>
</feature>
<feature type="compositionally biased region" description="Basic and acidic residues" evidence="1">
    <location>
        <begin position="72"/>
        <end position="114"/>
    </location>
</feature>
<reference evidence="2" key="1">
    <citation type="submission" date="2017-12" db="EMBL/GenBank/DDBJ databases">
        <title>Gene loss provides genomic basis for host adaptation in cereal stripe rust fungi.</title>
        <authorList>
            <person name="Xia C."/>
        </authorList>
    </citation>
    <scope>NUCLEOTIDE SEQUENCE [LARGE SCALE GENOMIC DNA]</scope>
    <source>
        <strain evidence="2">93-210</strain>
    </source>
</reference>
<feature type="region of interest" description="Disordered" evidence="1">
    <location>
        <begin position="72"/>
        <end position="137"/>
    </location>
</feature>
<accession>A0A2S4UZR7</accession>
<gene>
    <name evidence="2" type="ORF">PSTT_11560</name>
</gene>
<dbReference type="Proteomes" id="UP000239156">
    <property type="component" value="Unassembled WGS sequence"/>
</dbReference>
<dbReference type="AlphaFoldDB" id="A0A2S4UZR7"/>
<feature type="region of interest" description="Disordered" evidence="1">
    <location>
        <begin position="1"/>
        <end position="22"/>
    </location>
</feature>
<name>A0A2S4UZR7_9BASI</name>
<feature type="compositionally biased region" description="Basic residues" evidence="1">
    <location>
        <begin position="115"/>
        <end position="125"/>
    </location>
</feature>